<organism evidence="1 2">
    <name type="scientific">Pistacia integerrima</name>
    <dbReference type="NCBI Taxonomy" id="434235"/>
    <lineage>
        <taxon>Eukaryota</taxon>
        <taxon>Viridiplantae</taxon>
        <taxon>Streptophyta</taxon>
        <taxon>Embryophyta</taxon>
        <taxon>Tracheophyta</taxon>
        <taxon>Spermatophyta</taxon>
        <taxon>Magnoliopsida</taxon>
        <taxon>eudicotyledons</taxon>
        <taxon>Gunneridae</taxon>
        <taxon>Pentapetalae</taxon>
        <taxon>rosids</taxon>
        <taxon>malvids</taxon>
        <taxon>Sapindales</taxon>
        <taxon>Anacardiaceae</taxon>
        <taxon>Pistacia</taxon>
    </lineage>
</organism>
<protein>
    <submittedName>
        <fullName evidence="1">Uncharacterized protein</fullName>
    </submittedName>
</protein>
<accession>A0ACC0ZPR4</accession>
<comment type="caution">
    <text evidence="1">The sequence shown here is derived from an EMBL/GenBank/DDBJ whole genome shotgun (WGS) entry which is preliminary data.</text>
</comment>
<reference evidence="2" key="1">
    <citation type="journal article" date="2023" name="G3 (Bethesda)">
        <title>Genome assembly and association tests identify interacting loci associated with vigor, precocity, and sex in interspecific pistachio rootstocks.</title>
        <authorList>
            <person name="Palmer W."/>
            <person name="Jacygrad E."/>
            <person name="Sagayaradj S."/>
            <person name="Cavanaugh K."/>
            <person name="Han R."/>
            <person name="Bertier L."/>
            <person name="Beede B."/>
            <person name="Kafkas S."/>
            <person name="Golino D."/>
            <person name="Preece J."/>
            <person name="Michelmore R."/>
        </authorList>
    </citation>
    <scope>NUCLEOTIDE SEQUENCE [LARGE SCALE GENOMIC DNA]</scope>
</reference>
<sequence>MVQPEKILNQRTILRNDQHISQVFIKWSNLPSVDSTWEDLTFIQA</sequence>
<gene>
    <name evidence="1" type="ORF">Pint_02789</name>
</gene>
<evidence type="ECO:0000313" key="1">
    <source>
        <dbReference type="EMBL" id="KAJ0054149.1"/>
    </source>
</evidence>
<dbReference type="EMBL" id="CM047736">
    <property type="protein sequence ID" value="KAJ0054149.1"/>
    <property type="molecule type" value="Genomic_DNA"/>
</dbReference>
<keyword evidence="2" id="KW-1185">Reference proteome</keyword>
<dbReference type="Proteomes" id="UP001163603">
    <property type="component" value="Chromosome 1"/>
</dbReference>
<name>A0ACC0ZPR4_9ROSI</name>
<evidence type="ECO:0000313" key="2">
    <source>
        <dbReference type="Proteomes" id="UP001163603"/>
    </source>
</evidence>
<proteinExistence type="predicted"/>